<dbReference type="GO" id="GO:1904680">
    <property type="term" value="F:peptide transmembrane transporter activity"/>
    <property type="evidence" value="ECO:0007669"/>
    <property type="project" value="TreeGrafter"/>
</dbReference>
<dbReference type="InterPro" id="IPR000914">
    <property type="entry name" value="SBP_5_dom"/>
</dbReference>
<dbReference type="Pfam" id="PF00496">
    <property type="entry name" value="SBP_bac_5"/>
    <property type="match status" value="1"/>
</dbReference>
<sequence>MLKTLLQAAAISALISMPALAQQDHITLGMVLEPPNLDPTGGAAAAIDEIVYANIFEGLTRAAPDGSTIPGLAESWDIEEGGKTYVFHLHKGVKFHDGSDFDAQDVIFSLDRARAADSTNAQKWLFEGIEKIEAVDPQTVRITLKAPDGAFPFKMAWGDAVMVDEASIKDIATHPVGTGPFQFGEWRQGDQISLTAFDGYWGPKPALKSATFRFIGDPTAAFSAMMAGDIDAFPIYPAAETLAQLQSDPRFKVLVGTTEGETILAMNNAKAPLDDKRLREAISHAINRQDIIDGAMFGYGTPIGTHFAPHNPDYTDLTSKSQFDPELAQKLIAETGLKDINLRLALPPTPYARRGGEIIAAELRAVGIQTQTINMEWAQWLEQVYKNADYDLTIISHVEPMDIGNYARDDYYFNYHNQAFKDLMTKLDATVDPAERSMLLKQAQEIIADDYVNAYLFQLPKTGVAKAEIEGLWENAPMPANDLTNVRWTN</sequence>
<name>A0A562NU20_9RHOB</name>
<organism evidence="6 7">
    <name type="scientific">Paracoccus sulfuroxidans</name>
    <dbReference type="NCBI Taxonomy" id="384678"/>
    <lineage>
        <taxon>Bacteria</taxon>
        <taxon>Pseudomonadati</taxon>
        <taxon>Pseudomonadota</taxon>
        <taxon>Alphaproteobacteria</taxon>
        <taxon>Rhodobacterales</taxon>
        <taxon>Paracoccaceae</taxon>
        <taxon>Paracoccus</taxon>
    </lineage>
</organism>
<feature type="chain" id="PRO_5021717427" evidence="4">
    <location>
        <begin position="22"/>
        <end position="490"/>
    </location>
</feature>
<dbReference type="GO" id="GO:0015833">
    <property type="term" value="P:peptide transport"/>
    <property type="evidence" value="ECO:0007669"/>
    <property type="project" value="TreeGrafter"/>
</dbReference>
<comment type="caution">
    <text evidence="6">The sequence shown here is derived from an EMBL/GenBank/DDBJ whole genome shotgun (WGS) entry which is preliminary data.</text>
</comment>
<dbReference type="PANTHER" id="PTHR30290">
    <property type="entry name" value="PERIPLASMIC BINDING COMPONENT OF ABC TRANSPORTER"/>
    <property type="match status" value="1"/>
</dbReference>
<dbReference type="OrthoDB" id="9803988at2"/>
<evidence type="ECO:0000259" key="5">
    <source>
        <dbReference type="Pfam" id="PF00496"/>
    </source>
</evidence>
<dbReference type="PANTHER" id="PTHR30290:SF38">
    <property type="entry name" value="D,D-DIPEPTIDE-BINDING PERIPLASMIC PROTEIN DDPA-RELATED"/>
    <property type="match status" value="1"/>
</dbReference>
<dbReference type="AlphaFoldDB" id="A0A562NU20"/>
<dbReference type="InterPro" id="IPR039424">
    <property type="entry name" value="SBP_5"/>
</dbReference>
<comment type="similarity">
    <text evidence="2">Belongs to the bacterial solute-binding protein 5 family.</text>
</comment>
<dbReference type="SUPFAM" id="SSF53850">
    <property type="entry name" value="Periplasmic binding protein-like II"/>
    <property type="match status" value="1"/>
</dbReference>
<accession>A0A562NU20</accession>
<evidence type="ECO:0000256" key="2">
    <source>
        <dbReference type="ARBA" id="ARBA00005695"/>
    </source>
</evidence>
<dbReference type="Gene3D" id="3.90.76.10">
    <property type="entry name" value="Dipeptide-binding Protein, Domain 1"/>
    <property type="match status" value="1"/>
</dbReference>
<dbReference type="EMBL" id="VLKU01000003">
    <property type="protein sequence ID" value="TWI35669.1"/>
    <property type="molecule type" value="Genomic_DNA"/>
</dbReference>
<keyword evidence="7" id="KW-1185">Reference proteome</keyword>
<dbReference type="GO" id="GO:0030288">
    <property type="term" value="C:outer membrane-bounded periplasmic space"/>
    <property type="evidence" value="ECO:0007669"/>
    <property type="project" value="UniProtKB-ARBA"/>
</dbReference>
<evidence type="ECO:0000256" key="3">
    <source>
        <dbReference type="ARBA" id="ARBA00022729"/>
    </source>
</evidence>
<dbReference type="InterPro" id="IPR030678">
    <property type="entry name" value="Peptide/Ni-bd"/>
</dbReference>
<dbReference type="CDD" id="cd08494">
    <property type="entry name" value="PBP2_NikA_DppA_OppA_like_6"/>
    <property type="match status" value="1"/>
</dbReference>
<dbReference type="PIRSF" id="PIRSF002741">
    <property type="entry name" value="MppA"/>
    <property type="match status" value="1"/>
</dbReference>
<evidence type="ECO:0000313" key="7">
    <source>
        <dbReference type="Proteomes" id="UP000316225"/>
    </source>
</evidence>
<proteinExistence type="inferred from homology"/>
<protein>
    <submittedName>
        <fullName evidence="6">Peptide/nickel transport system substrate-binding protein</fullName>
    </submittedName>
</protein>
<gene>
    <name evidence="6" type="ORF">IQ24_01026</name>
</gene>
<dbReference type="Gene3D" id="3.10.105.10">
    <property type="entry name" value="Dipeptide-binding Protein, Domain 3"/>
    <property type="match status" value="1"/>
</dbReference>
<evidence type="ECO:0000256" key="4">
    <source>
        <dbReference type="SAM" id="SignalP"/>
    </source>
</evidence>
<evidence type="ECO:0000256" key="1">
    <source>
        <dbReference type="ARBA" id="ARBA00004418"/>
    </source>
</evidence>
<comment type="subcellular location">
    <subcellularLocation>
        <location evidence="1">Periplasm</location>
    </subcellularLocation>
</comment>
<dbReference type="Gene3D" id="3.40.190.10">
    <property type="entry name" value="Periplasmic binding protein-like II"/>
    <property type="match status" value="1"/>
</dbReference>
<dbReference type="Proteomes" id="UP000316225">
    <property type="component" value="Unassembled WGS sequence"/>
</dbReference>
<keyword evidence="3 4" id="KW-0732">Signal</keyword>
<dbReference type="GO" id="GO:0043190">
    <property type="term" value="C:ATP-binding cassette (ABC) transporter complex"/>
    <property type="evidence" value="ECO:0007669"/>
    <property type="project" value="InterPro"/>
</dbReference>
<feature type="domain" description="Solute-binding protein family 5" evidence="5">
    <location>
        <begin position="69"/>
        <end position="398"/>
    </location>
</feature>
<evidence type="ECO:0000313" key="6">
    <source>
        <dbReference type="EMBL" id="TWI35669.1"/>
    </source>
</evidence>
<reference evidence="6 7" key="1">
    <citation type="journal article" date="2015" name="Stand. Genomic Sci.">
        <title>Genomic Encyclopedia of Bacterial and Archaeal Type Strains, Phase III: the genomes of soil and plant-associated and newly described type strains.</title>
        <authorList>
            <person name="Whitman W.B."/>
            <person name="Woyke T."/>
            <person name="Klenk H.P."/>
            <person name="Zhou Y."/>
            <person name="Lilburn T.G."/>
            <person name="Beck B.J."/>
            <person name="De Vos P."/>
            <person name="Vandamme P."/>
            <person name="Eisen J.A."/>
            <person name="Garrity G."/>
            <person name="Hugenholtz P."/>
            <person name="Kyrpides N.C."/>
        </authorList>
    </citation>
    <scope>NUCLEOTIDE SEQUENCE [LARGE SCALE GENOMIC DNA]</scope>
    <source>
        <strain evidence="6 7">CGMCC 1.5364</strain>
    </source>
</reference>
<dbReference type="RefSeq" id="WP_145396742.1">
    <property type="nucleotide sequence ID" value="NZ_VLKU01000003.1"/>
</dbReference>
<feature type="signal peptide" evidence="4">
    <location>
        <begin position="1"/>
        <end position="21"/>
    </location>
</feature>